<dbReference type="GeneID" id="70130886"/>
<evidence type="ECO:0000313" key="5">
    <source>
        <dbReference type="EMBL" id="KAH6657186.1"/>
    </source>
</evidence>
<protein>
    <recommendedName>
        <fullName evidence="7">Clr5 domain-containing protein</fullName>
    </recommendedName>
</protein>
<proteinExistence type="predicted"/>
<dbReference type="Pfam" id="PF24465">
    <property type="entry name" value="Tri-helical"/>
    <property type="match status" value="2"/>
</dbReference>
<evidence type="ECO:0000259" key="4">
    <source>
        <dbReference type="Pfam" id="PF24962"/>
    </source>
</evidence>
<feature type="region of interest" description="Disordered" evidence="1">
    <location>
        <begin position="396"/>
        <end position="417"/>
    </location>
</feature>
<feature type="region of interest" description="Disordered" evidence="1">
    <location>
        <begin position="164"/>
        <end position="214"/>
    </location>
</feature>
<comment type="caution">
    <text evidence="5">The sequence shown here is derived from an EMBL/GenBank/DDBJ whole genome shotgun (WGS) entry which is preliminary data.</text>
</comment>
<dbReference type="PANTHER" id="PTHR38788:SF5">
    <property type="entry name" value="CLR5 DOMAIN-CONTAINING PROTEIN"/>
    <property type="match status" value="1"/>
</dbReference>
<dbReference type="EMBL" id="JAGPXC010000002">
    <property type="protein sequence ID" value="KAH6657186.1"/>
    <property type="molecule type" value="Genomic_DNA"/>
</dbReference>
<feature type="domain" description="DUF7767" evidence="4">
    <location>
        <begin position="596"/>
        <end position="688"/>
    </location>
</feature>
<evidence type="ECO:0000256" key="1">
    <source>
        <dbReference type="SAM" id="MobiDB-lite"/>
    </source>
</evidence>
<dbReference type="PANTHER" id="PTHR38788">
    <property type="entry name" value="CLR5 DOMAIN-CONTAINING PROTEIN"/>
    <property type="match status" value="1"/>
</dbReference>
<dbReference type="InterPro" id="IPR057940">
    <property type="entry name" value="Tri-helical_dom"/>
</dbReference>
<dbReference type="RefSeq" id="XP_045961420.1">
    <property type="nucleotide sequence ID" value="XM_046101994.1"/>
</dbReference>
<dbReference type="Proteomes" id="UP000758603">
    <property type="component" value="Unassembled WGS sequence"/>
</dbReference>
<feature type="domain" description="Clr5" evidence="2">
    <location>
        <begin position="1"/>
        <end position="53"/>
    </location>
</feature>
<feature type="region of interest" description="Disordered" evidence="1">
    <location>
        <begin position="110"/>
        <end position="135"/>
    </location>
</feature>
<dbReference type="Pfam" id="PF24962">
    <property type="entry name" value="DUF7767"/>
    <property type="match status" value="1"/>
</dbReference>
<reference evidence="5" key="1">
    <citation type="journal article" date="2021" name="Nat. Commun.">
        <title>Genetic determinants of endophytism in the Arabidopsis root mycobiome.</title>
        <authorList>
            <person name="Mesny F."/>
            <person name="Miyauchi S."/>
            <person name="Thiergart T."/>
            <person name="Pickel B."/>
            <person name="Atanasova L."/>
            <person name="Karlsson M."/>
            <person name="Huettel B."/>
            <person name="Barry K.W."/>
            <person name="Haridas S."/>
            <person name="Chen C."/>
            <person name="Bauer D."/>
            <person name="Andreopoulos W."/>
            <person name="Pangilinan J."/>
            <person name="LaButti K."/>
            <person name="Riley R."/>
            <person name="Lipzen A."/>
            <person name="Clum A."/>
            <person name="Drula E."/>
            <person name="Henrissat B."/>
            <person name="Kohler A."/>
            <person name="Grigoriev I.V."/>
            <person name="Martin F.M."/>
            <person name="Hacquard S."/>
        </authorList>
    </citation>
    <scope>NUCLEOTIDE SEQUENCE</scope>
    <source>
        <strain evidence="5">MPI-SDFR-AT-0073</strain>
    </source>
</reference>
<feature type="domain" description="Tri-helical" evidence="3">
    <location>
        <begin position="313"/>
        <end position="398"/>
    </location>
</feature>
<keyword evidence="6" id="KW-1185">Reference proteome</keyword>
<name>A0A9P9A1I2_9PEZI</name>
<dbReference type="Pfam" id="PF14420">
    <property type="entry name" value="Clr5"/>
    <property type="match status" value="1"/>
</dbReference>
<feature type="region of interest" description="Disordered" evidence="1">
    <location>
        <begin position="434"/>
        <end position="502"/>
    </location>
</feature>
<evidence type="ECO:0000259" key="3">
    <source>
        <dbReference type="Pfam" id="PF24465"/>
    </source>
</evidence>
<accession>A0A9P9A1I2</accession>
<evidence type="ECO:0008006" key="7">
    <source>
        <dbReference type="Google" id="ProtNLM"/>
    </source>
</evidence>
<sequence>MVYNWDMYEPKCYRLYIDENKSLEDIMDIMRVEDNFTPSKRAYQTQFRRWKFPSKQNPAHKDDRLVARVKELWEKNLSQREILRMLNDEDGFDIKHRELMRVRTRNRWLLRKPNPDRPSREETAERPPDDIVTSRSQYDLSADNTSHSKHLQPQQRELVQDSVNDEPEFGKPDWQDKPRAVGAETQGTRKGRQRGRVRPGMSLGSPGQPRFPSETTIDESRVILKLDAKQYQHMRTSFARICGEEGVIKKTIAGPERWESVKGRLVQEMAHLQSVIWANTEGAESRRLALDVICTDVTKRMRSMEYKLTITDAKAVLGINPEEYRIIRQDFASVLRQDQFKSKTEAGPEHWEALQEKWRANSVILRRVLTADDDDHVYHNKLRAIDVVARDVMKRLRDGRSKDNQHKPRTPPASKPAMLPTDVHVVLANGELGPEAINSRGSDNGQEIGITNDFASSPRRGSSHLSTTVTLGTPHASNHGTGHGSPHAQREHLPPPREAIQQHQGLANTLSSDSLLSNGPTHHPASLLPDNVLSSALPIDPEIGGAISILLNGQGQALGTQHAQSPFPLAQDLASNVVHPPHAYVPNPYGGSPSAKPPIAVYLRWHHSSPINVGSSVWIVTLRARTFEELRHVAVKELPGMVCGRVVGILDESVIEVSRDDELTAYLAVLEGRSSAGMPGSPCFYVQILPGGWKA</sequence>
<dbReference type="InterPro" id="IPR056669">
    <property type="entry name" value="DUF7767"/>
</dbReference>
<feature type="compositionally biased region" description="Basic and acidic residues" evidence="1">
    <location>
        <begin position="168"/>
        <end position="179"/>
    </location>
</feature>
<feature type="compositionally biased region" description="Basic and acidic residues" evidence="1">
    <location>
        <begin position="113"/>
        <end position="129"/>
    </location>
</feature>
<organism evidence="5 6">
    <name type="scientific">Truncatella angustata</name>
    <dbReference type="NCBI Taxonomy" id="152316"/>
    <lineage>
        <taxon>Eukaryota</taxon>
        <taxon>Fungi</taxon>
        <taxon>Dikarya</taxon>
        <taxon>Ascomycota</taxon>
        <taxon>Pezizomycotina</taxon>
        <taxon>Sordariomycetes</taxon>
        <taxon>Xylariomycetidae</taxon>
        <taxon>Amphisphaeriales</taxon>
        <taxon>Sporocadaceae</taxon>
        <taxon>Truncatella</taxon>
    </lineage>
</organism>
<dbReference type="OrthoDB" id="4115389at2759"/>
<gene>
    <name evidence="5" type="ORF">BKA67DRAFT_554522</name>
</gene>
<feature type="domain" description="Tri-helical" evidence="3">
    <location>
        <begin position="220"/>
        <end position="303"/>
    </location>
</feature>
<evidence type="ECO:0000259" key="2">
    <source>
        <dbReference type="Pfam" id="PF14420"/>
    </source>
</evidence>
<feature type="compositionally biased region" description="Basic and acidic residues" evidence="1">
    <location>
        <begin position="396"/>
        <end position="406"/>
    </location>
</feature>
<evidence type="ECO:0000313" key="6">
    <source>
        <dbReference type="Proteomes" id="UP000758603"/>
    </source>
</evidence>
<feature type="compositionally biased region" description="Polar residues" evidence="1">
    <location>
        <begin position="453"/>
        <end position="480"/>
    </location>
</feature>
<dbReference type="AlphaFoldDB" id="A0A9P9A1I2"/>
<dbReference type="InterPro" id="IPR025676">
    <property type="entry name" value="Clr5_dom"/>
</dbReference>